<feature type="domain" description="NAD-dependent epimerase/dehydratase" evidence="2">
    <location>
        <begin position="8"/>
        <end position="238"/>
    </location>
</feature>
<name>A0ABU5VUA0_9BACT</name>
<organism evidence="3 4">
    <name type="scientific">Bacteriovorax antarcticus</name>
    <dbReference type="NCBI Taxonomy" id="3088717"/>
    <lineage>
        <taxon>Bacteria</taxon>
        <taxon>Pseudomonadati</taxon>
        <taxon>Bdellovibrionota</taxon>
        <taxon>Bacteriovoracia</taxon>
        <taxon>Bacteriovoracales</taxon>
        <taxon>Bacteriovoracaceae</taxon>
        <taxon>Bacteriovorax</taxon>
    </lineage>
</organism>
<evidence type="ECO:0000259" key="2">
    <source>
        <dbReference type="Pfam" id="PF01370"/>
    </source>
</evidence>
<evidence type="ECO:0000256" key="1">
    <source>
        <dbReference type="ARBA" id="ARBA00007637"/>
    </source>
</evidence>
<proteinExistence type="inferred from homology"/>
<comment type="similarity">
    <text evidence="1">Belongs to the NAD(P)-dependent epimerase/dehydratase family.</text>
</comment>
<protein>
    <submittedName>
        <fullName evidence="3">SDR family oxidoreductase</fullName>
    </submittedName>
</protein>
<accession>A0ABU5VUA0</accession>
<evidence type="ECO:0000313" key="4">
    <source>
        <dbReference type="Proteomes" id="UP001302274"/>
    </source>
</evidence>
<dbReference type="Proteomes" id="UP001302274">
    <property type="component" value="Unassembled WGS sequence"/>
</dbReference>
<dbReference type="Pfam" id="PF01370">
    <property type="entry name" value="Epimerase"/>
    <property type="match status" value="1"/>
</dbReference>
<dbReference type="Gene3D" id="3.40.50.720">
    <property type="entry name" value="NAD(P)-binding Rossmann-like Domain"/>
    <property type="match status" value="1"/>
</dbReference>
<evidence type="ECO:0000313" key="3">
    <source>
        <dbReference type="EMBL" id="MEA9356632.1"/>
    </source>
</evidence>
<dbReference type="InterPro" id="IPR001509">
    <property type="entry name" value="Epimerase_deHydtase"/>
</dbReference>
<dbReference type="CDD" id="cd08946">
    <property type="entry name" value="SDR_e"/>
    <property type="match status" value="1"/>
</dbReference>
<sequence>MEKTKRNVLITGASGYLGGRIYTTLSSLGYNCILAARNTEKLTQIFPEAECRVLDISSEETFKSALIKIDDIIHLASMNHQDSESNPSLAQKINVDMTDKLIKTAITSNVQKFIYFSTFHVYGNTQGVISEKTPPSPLSIYAKTHLEAETLLLKYHDHIEGKVIRLSNAIGSPLTRETSAWSLVVNDLCRQAVENNNMILKSSGLQKRDFIPASSIGHAIDVLLKTKHQEKTPVYNLGSGQTLSIIKMAEMIRDLCQRELKRKPEITKLSELPLLETVADFQYQCKKIRDLGYTPSITIEDEIRNTLIQLNHDNN</sequence>
<comment type="caution">
    <text evidence="3">The sequence shown here is derived from an EMBL/GenBank/DDBJ whole genome shotgun (WGS) entry which is preliminary data.</text>
</comment>
<keyword evidence="4" id="KW-1185">Reference proteome</keyword>
<dbReference type="SUPFAM" id="SSF51735">
    <property type="entry name" value="NAD(P)-binding Rossmann-fold domains"/>
    <property type="match status" value="1"/>
</dbReference>
<dbReference type="RefSeq" id="WP_323576441.1">
    <property type="nucleotide sequence ID" value="NZ_JAYGJQ010000002.1"/>
</dbReference>
<dbReference type="EMBL" id="JAYGJQ010000002">
    <property type="protein sequence ID" value="MEA9356632.1"/>
    <property type="molecule type" value="Genomic_DNA"/>
</dbReference>
<dbReference type="InterPro" id="IPR036291">
    <property type="entry name" value="NAD(P)-bd_dom_sf"/>
</dbReference>
<reference evidence="3 4" key="1">
    <citation type="submission" date="2023-11" db="EMBL/GenBank/DDBJ databases">
        <title>A Novel Polar Bacteriovorax (B. antarcticus) Isolated from the Biocrust in Antarctica.</title>
        <authorList>
            <person name="Mun W."/>
            <person name="Choi S.Y."/>
            <person name="Mitchell R.J."/>
        </authorList>
    </citation>
    <scope>NUCLEOTIDE SEQUENCE [LARGE SCALE GENOMIC DNA]</scope>
    <source>
        <strain evidence="3 4">PP10</strain>
    </source>
</reference>
<gene>
    <name evidence="3" type="ORF">SHI21_10470</name>
</gene>
<dbReference type="PANTHER" id="PTHR43000">
    <property type="entry name" value="DTDP-D-GLUCOSE 4,6-DEHYDRATASE-RELATED"/>
    <property type="match status" value="1"/>
</dbReference>